<dbReference type="PANTHER" id="PTHR37299">
    <property type="entry name" value="TRANSCRIPTIONAL REGULATOR-RELATED"/>
    <property type="match status" value="1"/>
</dbReference>
<dbReference type="PROSITE" id="PS50110">
    <property type="entry name" value="RESPONSE_REGULATORY"/>
    <property type="match status" value="1"/>
</dbReference>
<dbReference type="GO" id="GO:0000156">
    <property type="term" value="F:phosphorelay response regulator activity"/>
    <property type="evidence" value="ECO:0007669"/>
    <property type="project" value="InterPro"/>
</dbReference>
<dbReference type="InterPro" id="IPR011006">
    <property type="entry name" value="CheY-like_superfamily"/>
</dbReference>
<dbReference type="Gene3D" id="2.40.50.1020">
    <property type="entry name" value="LytTr DNA-binding domain"/>
    <property type="match status" value="1"/>
</dbReference>
<dbReference type="InterPro" id="IPR001789">
    <property type="entry name" value="Sig_transdc_resp-reg_receiver"/>
</dbReference>
<feature type="domain" description="Response regulatory" evidence="1">
    <location>
        <begin position="1"/>
        <end position="79"/>
    </location>
</feature>
<proteinExistence type="predicted"/>
<dbReference type="AlphaFoldDB" id="A0A645DGY4"/>
<feature type="domain" description="HTH LytTR-type" evidence="2">
    <location>
        <begin position="90"/>
        <end position="194"/>
    </location>
</feature>
<dbReference type="InterPro" id="IPR046947">
    <property type="entry name" value="LytR-like"/>
</dbReference>
<accession>A0A645DGY4</accession>
<dbReference type="GO" id="GO:0003677">
    <property type="term" value="F:DNA binding"/>
    <property type="evidence" value="ECO:0007669"/>
    <property type="project" value="InterPro"/>
</dbReference>
<dbReference type="PANTHER" id="PTHR37299:SF1">
    <property type="entry name" value="STAGE 0 SPORULATION PROTEIN A HOMOLOG"/>
    <property type="match status" value="1"/>
</dbReference>
<evidence type="ECO:0000313" key="3">
    <source>
        <dbReference type="EMBL" id="MPM88298.1"/>
    </source>
</evidence>
<gene>
    <name evidence="3" type="ORF">SDC9_135400</name>
</gene>
<dbReference type="SMART" id="SM00850">
    <property type="entry name" value="LytTR"/>
    <property type="match status" value="1"/>
</dbReference>
<organism evidence="3">
    <name type="scientific">bioreactor metagenome</name>
    <dbReference type="NCBI Taxonomy" id="1076179"/>
    <lineage>
        <taxon>unclassified sequences</taxon>
        <taxon>metagenomes</taxon>
        <taxon>ecological metagenomes</taxon>
    </lineage>
</organism>
<dbReference type="EMBL" id="VSSQ01035939">
    <property type="protein sequence ID" value="MPM88298.1"/>
    <property type="molecule type" value="Genomic_DNA"/>
</dbReference>
<dbReference type="InterPro" id="IPR007492">
    <property type="entry name" value="LytTR_DNA-bd_dom"/>
</dbReference>
<evidence type="ECO:0000259" key="1">
    <source>
        <dbReference type="PROSITE" id="PS50110"/>
    </source>
</evidence>
<sequence length="203" mass="23373">MLTAIEAESFHIYILDIVMPMVSGLELGQEIRRLDREAQIIYASTEPQFALQAYAASPINYLIKPIEKQQLFDTLNLAISKADIAEEQTFAVKTADSLRVIRLSDIATCEYRDHAVIFILIDGEEVLSRTIRENFLEYCTLILKDRHFLQCHTAFIVNMRRVERFARDSFTLYGDRVVPIASKQYPAVRDAYMDFLLGKGENR</sequence>
<protein>
    <submittedName>
        <fullName evidence="3">Uncharacterized protein</fullName>
    </submittedName>
</protein>
<dbReference type="Pfam" id="PF00072">
    <property type="entry name" value="Response_reg"/>
    <property type="match status" value="1"/>
</dbReference>
<dbReference type="Gene3D" id="3.40.50.2300">
    <property type="match status" value="1"/>
</dbReference>
<evidence type="ECO:0000259" key="2">
    <source>
        <dbReference type="PROSITE" id="PS50930"/>
    </source>
</evidence>
<dbReference type="PROSITE" id="PS50930">
    <property type="entry name" value="HTH_LYTTR"/>
    <property type="match status" value="1"/>
</dbReference>
<dbReference type="Pfam" id="PF04397">
    <property type="entry name" value="LytTR"/>
    <property type="match status" value="1"/>
</dbReference>
<dbReference type="SUPFAM" id="SSF52172">
    <property type="entry name" value="CheY-like"/>
    <property type="match status" value="1"/>
</dbReference>
<reference evidence="3" key="1">
    <citation type="submission" date="2019-08" db="EMBL/GenBank/DDBJ databases">
        <authorList>
            <person name="Kucharzyk K."/>
            <person name="Murdoch R.W."/>
            <person name="Higgins S."/>
            <person name="Loffler F."/>
        </authorList>
    </citation>
    <scope>NUCLEOTIDE SEQUENCE</scope>
</reference>
<name>A0A645DGY4_9ZZZZ</name>
<comment type="caution">
    <text evidence="3">The sequence shown here is derived from an EMBL/GenBank/DDBJ whole genome shotgun (WGS) entry which is preliminary data.</text>
</comment>